<dbReference type="SMART" id="SM00341">
    <property type="entry name" value="HRDC"/>
    <property type="match status" value="1"/>
</dbReference>
<dbReference type="GO" id="GO:0003676">
    <property type="term" value="F:nucleic acid binding"/>
    <property type="evidence" value="ECO:0007669"/>
    <property type="project" value="InterPro"/>
</dbReference>
<dbReference type="InterPro" id="IPR044876">
    <property type="entry name" value="HRDC_dom_sf"/>
</dbReference>
<dbReference type="SUPFAM" id="SSF47819">
    <property type="entry name" value="HRDC-like"/>
    <property type="match status" value="1"/>
</dbReference>
<organism evidence="2 3">
    <name type="scientific">Raineya orbicola</name>
    <dbReference type="NCBI Taxonomy" id="2016530"/>
    <lineage>
        <taxon>Bacteria</taxon>
        <taxon>Pseudomonadati</taxon>
        <taxon>Bacteroidota</taxon>
        <taxon>Cytophagia</taxon>
        <taxon>Cytophagales</taxon>
        <taxon>Raineyaceae</taxon>
        <taxon>Raineya</taxon>
    </lineage>
</organism>
<evidence type="ECO:0000313" key="2">
    <source>
        <dbReference type="EMBL" id="PKQ64707.1"/>
    </source>
</evidence>
<sequence length="149" mass="17092">MKVKVFHIRLTKENLQSDQDNLNSFLDSVTVKKTATELINGQPNFWSILVFYDDQKTERQVKNSDKISITDENELTDEEKRIFATLKQWRQDKATQLNIPSFMVCHNTELMTIAKVKPQTLDELSNIKGFGGQKIAKFGDDIIAVLNSI</sequence>
<dbReference type="OrthoDB" id="1269055at2"/>
<dbReference type="PROSITE" id="PS50967">
    <property type="entry name" value="HRDC"/>
    <property type="match status" value="1"/>
</dbReference>
<feature type="domain" description="HRDC" evidence="1">
    <location>
        <begin position="76"/>
        <end position="149"/>
    </location>
</feature>
<keyword evidence="3" id="KW-1185">Reference proteome</keyword>
<reference evidence="2 3" key="1">
    <citation type="submission" date="2017-06" db="EMBL/GenBank/DDBJ databases">
        <title>Raineya orbicola gen. nov., sp. nov. a slightly thermophilic bacterium of the phylum Bacteroidetes and the description of Raineyaceae fam. nov.</title>
        <authorList>
            <person name="Albuquerque L."/>
            <person name="Polonia A.R.M."/>
            <person name="Barroso C."/>
            <person name="Froufe H.J.C."/>
            <person name="Lage O."/>
            <person name="Lobo-Da-Cunha A."/>
            <person name="Egas C."/>
            <person name="Da Costa M.S."/>
        </authorList>
    </citation>
    <scope>NUCLEOTIDE SEQUENCE [LARGE SCALE GENOMIC DNA]</scope>
    <source>
        <strain evidence="2 3">SPSPC-11</strain>
    </source>
</reference>
<gene>
    <name evidence="2" type="ORF">Rain11_2581</name>
</gene>
<evidence type="ECO:0000259" key="1">
    <source>
        <dbReference type="PROSITE" id="PS50967"/>
    </source>
</evidence>
<dbReference type="RefSeq" id="WP_101359839.1">
    <property type="nucleotide sequence ID" value="NZ_NKXO01000064.1"/>
</dbReference>
<dbReference type="GO" id="GO:0000166">
    <property type="term" value="F:nucleotide binding"/>
    <property type="evidence" value="ECO:0007669"/>
    <property type="project" value="InterPro"/>
</dbReference>
<proteinExistence type="predicted"/>
<dbReference type="InterPro" id="IPR002121">
    <property type="entry name" value="HRDC_dom"/>
</dbReference>
<evidence type="ECO:0000313" key="3">
    <source>
        <dbReference type="Proteomes" id="UP000233387"/>
    </source>
</evidence>
<accession>A0A2N3I326</accession>
<dbReference type="Proteomes" id="UP000233387">
    <property type="component" value="Unassembled WGS sequence"/>
</dbReference>
<dbReference type="Pfam" id="PF00570">
    <property type="entry name" value="HRDC"/>
    <property type="match status" value="1"/>
</dbReference>
<dbReference type="AlphaFoldDB" id="A0A2N3I326"/>
<comment type="caution">
    <text evidence="2">The sequence shown here is derived from an EMBL/GenBank/DDBJ whole genome shotgun (WGS) entry which is preliminary data.</text>
</comment>
<protein>
    <submittedName>
        <fullName evidence="2">HRDC domain</fullName>
    </submittedName>
</protein>
<dbReference type="EMBL" id="NKXO01000064">
    <property type="protein sequence ID" value="PKQ64707.1"/>
    <property type="molecule type" value="Genomic_DNA"/>
</dbReference>
<dbReference type="InterPro" id="IPR010997">
    <property type="entry name" value="HRDC-like_sf"/>
</dbReference>
<dbReference type="Gene3D" id="1.10.150.80">
    <property type="entry name" value="HRDC domain"/>
    <property type="match status" value="1"/>
</dbReference>
<name>A0A2N3I326_9BACT</name>